<reference evidence="13 14" key="1">
    <citation type="submission" date="2014-01" db="EMBL/GenBank/DDBJ databases">
        <title>Full genme sequencing of cellulolytic bacterium Gynuella sunshinyii YC6258T gen. nov., sp. nov.</title>
        <authorList>
            <person name="Khan H."/>
            <person name="Chung E.J."/>
            <person name="Chung Y.R."/>
        </authorList>
    </citation>
    <scope>NUCLEOTIDE SEQUENCE [LARGE SCALE GENOMIC DNA]</scope>
    <source>
        <strain evidence="13 14">YC6258</strain>
    </source>
</reference>
<evidence type="ECO:0000256" key="9">
    <source>
        <dbReference type="ARBA" id="ARBA00023136"/>
    </source>
</evidence>
<keyword evidence="6" id="KW-0630">Potassium</keyword>
<dbReference type="SUPFAM" id="SSF81324">
    <property type="entry name" value="Voltage-gated potassium channels"/>
    <property type="match status" value="1"/>
</dbReference>
<protein>
    <submittedName>
        <fullName evidence="13">Kef-type K+ transport system, predicted NAD-binding component</fullName>
    </submittedName>
</protein>
<comment type="subcellular location">
    <subcellularLocation>
        <location evidence="1">Membrane</location>
        <topology evidence="1">Multi-pass membrane protein</topology>
    </subcellularLocation>
</comment>
<dbReference type="RefSeq" id="WP_044616846.1">
    <property type="nucleotide sequence ID" value="NZ_CP007142.1"/>
</dbReference>
<accession>A0A0C5VJ61</accession>
<dbReference type="PATRIC" id="fig|1445510.3.peg.2206"/>
<dbReference type="KEGG" id="gsn:YC6258_02248"/>
<dbReference type="OrthoDB" id="9799090at2"/>
<evidence type="ECO:0000256" key="4">
    <source>
        <dbReference type="ARBA" id="ARBA00022692"/>
    </source>
</evidence>
<evidence type="ECO:0000256" key="7">
    <source>
        <dbReference type="ARBA" id="ARBA00022989"/>
    </source>
</evidence>
<organism evidence="13 14">
    <name type="scientific">Gynuella sunshinyii YC6258</name>
    <dbReference type="NCBI Taxonomy" id="1445510"/>
    <lineage>
        <taxon>Bacteria</taxon>
        <taxon>Pseudomonadati</taxon>
        <taxon>Pseudomonadota</taxon>
        <taxon>Gammaproteobacteria</taxon>
        <taxon>Oceanospirillales</taxon>
        <taxon>Saccharospirillaceae</taxon>
        <taxon>Gynuella</taxon>
    </lineage>
</organism>
<evidence type="ECO:0000256" key="2">
    <source>
        <dbReference type="ARBA" id="ARBA00022448"/>
    </source>
</evidence>
<feature type="transmembrane region" description="Helical" evidence="11">
    <location>
        <begin position="220"/>
        <end position="242"/>
    </location>
</feature>
<keyword evidence="5" id="KW-0631">Potassium channel</keyword>
<dbReference type="AlphaFoldDB" id="A0A0C5VJ61"/>
<keyword evidence="3" id="KW-0633">Potassium transport</keyword>
<evidence type="ECO:0000256" key="11">
    <source>
        <dbReference type="SAM" id="Phobius"/>
    </source>
</evidence>
<dbReference type="GO" id="GO:0001508">
    <property type="term" value="P:action potential"/>
    <property type="evidence" value="ECO:0007669"/>
    <property type="project" value="TreeGrafter"/>
</dbReference>
<dbReference type="GO" id="GO:0008076">
    <property type="term" value="C:voltage-gated potassium channel complex"/>
    <property type="evidence" value="ECO:0007669"/>
    <property type="project" value="InterPro"/>
</dbReference>
<evidence type="ECO:0000256" key="1">
    <source>
        <dbReference type="ARBA" id="ARBA00004141"/>
    </source>
</evidence>
<dbReference type="PRINTS" id="PR00169">
    <property type="entry name" value="KCHANNEL"/>
</dbReference>
<feature type="domain" description="Ion transport" evidence="12">
    <location>
        <begin position="34"/>
        <end position="247"/>
    </location>
</feature>
<keyword evidence="2" id="KW-0813">Transport</keyword>
<evidence type="ECO:0000313" key="14">
    <source>
        <dbReference type="Proteomes" id="UP000032266"/>
    </source>
</evidence>
<keyword evidence="4 11" id="KW-0812">Transmembrane</keyword>
<keyword evidence="10" id="KW-0407">Ion channel</keyword>
<feature type="transmembrane region" description="Helical" evidence="11">
    <location>
        <begin position="161"/>
        <end position="182"/>
    </location>
</feature>
<keyword evidence="9 11" id="KW-0472">Membrane</keyword>
<proteinExistence type="predicted"/>
<evidence type="ECO:0000256" key="3">
    <source>
        <dbReference type="ARBA" id="ARBA00022538"/>
    </source>
</evidence>
<gene>
    <name evidence="13" type="ORF">YC6258_02248</name>
</gene>
<dbReference type="Proteomes" id="UP000032266">
    <property type="component" value="Chromosome"/>
</dbReference>
<dbReference type="Gene3D" id="1.10.287.70">
    <property type="match status" value="1"/>
</dbReference>
<evidence type="ECO:0000256" key="5">
    <source>
        <dbReference type="ARBA" id="ARBA00022826"/>
    </source>
</evidence>
<dbReference type="GO" id="GO:0005249">
    <property type="term" value="F:voltage-gated potassium channel activity"/>
    <property type="evidence" value="ECO:0007669"/>
    <property type="project" value="InterPro"/>
</dbReference>
<dbReference type="EMBL" id="CP007142">
    <property type="protein sequence ID" value="AJQ94286.1"/>
    <property type="molecule type" value="Genomic_DNA"/>
</dbReference>
<evidence type="ECO:0000256" key="10">
    <source>
        <dbReference type="ARBA" id="ARBA00023303"/>
    </source>
</evidence>
<keyword evidence="8" id="KW-0406">Ion transport</keyword>
<dbReference type="PANTHER" id="PTHR11537">
    <property type="entry name" value="VOLTAGE-GATED POTASSIUM CHANNEL"/>
    <property type="match status" value="1"/>
</dbReference>
<keyword evidence="7 11" id="KW-1133">Transmembrane helix</keyword>
<dbReference type="InterPro" id="IPR005821">
    <property type="entry name" value="Ion_trans_dom"/>
</dbReference>
<evidence type="ECO:0000259" key="12">
    <source>
        <dbReference type="Pfam" id="PF00520"/>
    </source>
</evidence>
<evidence type="ECO:0000256" key="8">
    <source>
        <dbReference type="ARBA" id="ARBA00023065"/>
    </source>
</evidence>
<sequence length="285" mass="32016">MIDRRRRFEQAEGLSNWRAKANEIIFGADTFAGKLFDILLIVAILISVAVVMADSVPSLDRRYHLLWLWMERGFTILFTIEYIVRLMSVSRPVRYAFSFYGMVDLLSILPTYLSVLIPGVNSFLVLRILRVLRVFRVLRLMHYIGEAEVMTLAIRQSLRKILVFLYAVLTMVVVFGSLMYVVEGSENGFSSIPKAIYWAIVTLTTVGYGDVVPHTPLGQFIASAVMIMGYAIIAVPTGIYAAEISQVMTTRRDARGCPGCGKTGHDVNAHYCKFCGTSLDPLHQE</sequence>
<dbReference type="Pfam" id="PF00520">
    <property type="entry name" value="Ion_trans"/>
    <property type="match status" value="1"/>
</dbReference>
<dbReference type="InterPro" id="IPR028325">
    <property type="entry name" value="VG_K_chnl"/>
</dbReference>
<dbReference type="HOGENOM" id="CLU_011722_1_3_6"/>
<evidence type="ECO:0000313" key="13">
    <source>
        <dbReference type="EMBL" id="AJQ94286.1"/>
    </source>
</evidence>
<evidence type="ECO:0000256" key="6">
    <source>
        <dbReference type="ARBA" id="ARBA00022958"/>
    </source>
</evidence>
<name>A0A0C5VJ61_9GAMM</name>
<dbReference type="STRING" id="1445510.YC6258_02248"/>
<dbReference type="PANTHER" id="PTHR11537:SF254">
    <property type="entry name" value="POTASSIUM VOLTAGE-GATED CHANNEL PROTEIN SHAB"/>
    <property type="match status" value="1"/>
</dbReference>
<keyword evidence="14" id="KW-1185">Reference proteome</keyword>
<feature type="transmembrane region" description="Helical" evidence="11">
    <location>
        <begin position="35"/>
        <end position="53"/>
    </location>
</feature>